<dbReference type="Gene3D" id="3.60.10.10">
    <property type="entry name" value="Endonuclease/exonuclease/phosphatase"/>
    <property type="match status" value="1"/>
</dbReference>
<dbReference type="InterPro" id="IPR036691">
    <property type="entry name" value="Endo/exonu/phosph_ase_sf"/>
</dbReference>
<evidence type="ECO:0000313" key="2">
    <source>
        <dbReference type="Proteomes" id="UP000277204"/>
    </source>
</evidence>
<accession>A0A183LIF4</accession>
<evidence type="ECO:0000313" key="1">
    <source>
        <dbReference type="EMBL" id="VDO58526.1"/>
    </source>
</evidence>
<dbReference type="EMBL" id="UZAI01001041">
    <property type="protein sequence ID" value="VDO58526.1"/>
    <property type="molecule type" value="Genomic_DNA"/>
</dbReference>
<gene>
    <name evidence="1" type="ORF">SMRZ_LOCUS3579</name>
</gene>
<name>A0A183LIF4_9TREM</name>
<dbReference type="AlphaFoldDB" id="A0A183LIF4"/>
<dbReference type="SUPFAM" id="SSF56219">
    <property type="entry name" value="DNase I-like"/>
    <property type="match status" value="1"/>
</dbReference>
<reference evidence="1 2" key="1">
    <citation type="submission" date="2018-11" db="EMBL/GenBank/DDBJ databases">
        <authorList>
            <consortium name="Pathogen Informatics"/>
        </authorList>
    </citation>
    <scope>NUCLEOTIDE SEQUENCE [LARGE SCALE GENOMIC DNA]</scope>
    <source>
        <strain evidence="1 2">Zambia</strain>
    </source>
</reference>
<protein>
    <submittedName>
        <fullName evidence="1">Uncharacterized protein</fullName>
    </submittedName>
</protein>
<dbReference type="Proteomes" id="UP000277204">
    <property type="component" value="Unassembled WGS sequence"/>
</dbReference>
<keyword evidence="2" id="KW-1185">Reference proteome</keyword>
<proteinExistence type="predicted"/>
<organism evidence="1 2">
    <name type="scientific">Schistosoma margrebowiei</name>
    <dbReference type="NCBI Taxonomy" id="48269"/>
    <lineage>
        <taxon>Eukaryota</taxon>
        <taxon>Metazoa</taxon>
        <taxon>Spiralia</taxon>
        <taxon>Lophotrochozoa</taxon>
        <taxon>Platyhelminthes</taxon>
        <taxon>Trematoda</taxon>
        <taxon>Digenea</taxon>
        <taxon>Strigeidida</taxon>
        <taxon>Schistosomatoidea</taxon>
        <taxon>Schistosomatidae</taxon>
        <taxon>Schistosoma</taxon>
    </lineage>
</organism>
<sequence>MNISQCYVLTNDNNDNDKDQFYDRLQSIIAKCSRKDFTILIGDLNAKVAIDTTGYEDIMGRRGLTEREKRKRERFANL</sequence>